<gene>
    <name evidence="11" type="ordered locus">Sked_24600</name>
</gene>
<dbReference type="SUPFAM" id="SSF82861">
    <property type="entry name" value="Mechanosensitive channel protein MscS (YggB), transmembrane region"/>
    <property type="match status" value="1"/>
</dbReference>
<dbReference type="Gene3D" id="3.30.70.100">
    <property type="match status" value="1"/>
</dbReference>
<feature type="transmembrane region" description="Helical" evidence="7">
    <location>
        <begin position="54"/>
        <end position="76"/>
    </location>
</feature>
<organism evidence="11 12">
    <name type="scientific">Sanguibacter keddieii (strain ATCC 51767 / DSM 10542 / NCFB 3025 / ST-74)</name>
    <dbReference type="NCBI Taxonomy" id="446469"/>
    <lineage>
        <taxon>Bacteria</taxon>
        <taxon>Bacillati</taxon>
        <taxon>Actinomycetota</taxon>
        <taxon>Actinomycetes</taxon>
        <taxon>Micrococcales</taxon>
        <taxon>Sanguibacteraceae</taxon>
        <taxon>Sanguibacter</taxon>
    </lineage>
</organism>
<dbReference type="Gene3D" id="2.30.30.60">
    <property type="match status" value="1"/>
</dbReference>
<evidence type="ECO:0000256" key="7">
    <source>
        <dbReference type="SAM" id="Phobius"/>
    </source>
</evidence>
<dbReference type="AlphaFoldDB" id="D1BJW3"/>
<protein>
    <submittedName>
        <fullName evidence="11">Small-conductance mechanosensitive channel</fullName>
    </submittedName>
</protein>
<evidence type="ECO:0000259" key="10">
    <source>
        <dbReference type="Pfam" id="PF21088"/>
    </source>
</evidence>
<dbReference type="RefSeq" id="WP_012867441.1">
    <property type="nucleotide sequence ID" value="NC_013521.1"/>
</dbReference>
<evidence type="ECO:0000313" key="12">
    <source>
        <dbReference type="Proteomes" id="UP000000322"/>
    </source>
</evidence>
<dbReference type="HOGENOM" id="CLU_037945_8_1_11"/>
<feature type="domain" description="Mechanosensitive ion channel MscS" evidence="9">
    <location>
        <begin position="177"/>
        <end position="238"/>
    </location>
</feature>
<dbReference type="InterPro" id="IPR011066">
    <property type="entry name" value="MscS_channel_C_sf"/>
</dbReference>
<evidence type="ECO:0000256" key="1">
    <source>
        <dbReference type="ARBA" id="ARBA00004651"/>
    </source>
</evidence>
<sequence length="337" mass="35212">MHLPAAPLTALPVPPLATASPTTTGLTTTTTAAAAGSSGSGGFDASDLGSWADWFLGTPMRLVLTALVGLVVLVVLRRMIRTVTEHLADGSFMDRRGLRQLAASGVGTAVRQSNPLAAARRAQRARTIGSVLRSTATLVVGAIVVLMMLDDVGVNIMPLVASAGVAGVALGFGAQSLVKDFLSGMFLLLEDQYGVGDTITVGDVSGTVEAVALRITKVRDATGTLWYVRNGEILKVGNKTQGWARVSVDVELHVDADLDLARATLTRAGERLTADTVLRTYLQEEPRVVGIESLSASAVSLKLEVKTDPAMQWDVARALREAVRTELATAGVSLAGE</sequence>
<proteinExistence type="inferred from homology"/>
<keyword evidence="5 7" id="KW-1133">Transmembrane helix</keyword>
<evidence type="ECO:0000313" key="11">
    <source>
        <dbReference type="EMBL" id="ACZ22372.1"/>
    </source>
</evidence>
<feature type="signal peptide" evidence="8">
    <location>
        <begin position="1"/>
        <end position="19"/>
    </location>
</feature>
<keyword evidence="8" id="KW-0732">Signal</keyword>
<dbReference type="GO" id="GO:0008381">
    <property type="term" value="F:mechanosensitive monoatomic ion channel activity"/>
    <property type="evidence" value="ECO:0007669"/>
    <property type="project" value="InterPro"/>
</dbReference>
<dbReference type="SUPFAM" id="SSF82689">
    <property type="entry name" value="Mechanosensitive channel protein MscS (YggB), C-terminal domain"/>
    <property type="match status" value="1"/>
</dbReference>
<dbReference type="OrthoDB" id="4638917at2"/>
<evidence type="ECO:0000256" key="5">
    <source>
        <dbReference type="ARBA" id="ARBA00022989"/>
    </source>
</evidence>
<dbReference type="EMBL" id="CP001819">
    <property type="protein sequence ID" value="ACZ22372.1"/>
    <property type="molecule type" value="Genomic_DNA"/>
</dbReference>
<feature type="transmembrane region" description="Helical" evidence="7">
    <location>
        <begin position="130"/>
        <end position="149"/>
    </location>
</feature>
<dbReference type="InterPro" id="IPR023408">
    <property type="entry name" value="MscS_beta-dom_sf"/>
</dbReference>
<evidence type="ECO:0000256" key="2">
    <source>
        <dbReference type="ARBA" id="ARBA00008017"/>
    </source>
</evidence>
<evidence type="ECO:0000256" key="6">
    <source>
        <dbReference type="ARBA" id="ARBA00023136"/>
    </source>
</evidence>
<dbReference type="PANTHER" id="PTHR30460">
    <property type="entry name" value="MODERATE CONDUCTANCE MECHANOSENSITIVE CHANNEL YBIO"/>
    <property type="match status" value="1"/>
</dbReference>
<keyword evidence="3" id="KW-1003">Cell membrane</keyword>
<evidence type="ECO:0000256" key="8">
    <source>
        <dbReference type="SAM" id="SignalP"/>
    </source>
</evidence>
<dbReference type="KEGG" id="ske:Sked_24600"/>
<keyword evidence="4 7" id="KW-0812">Transmembrane</keyword>
<comment type="similarity">
    <text evidence="2">Belongs to the MscS (TC 1.A.23) family.</text>
</comment>
<dbReference type="Pfam" id="PF21088">
    <property type="entry name" value="MS_channel_1st"/>
    <property type="match status" value="1"/>
</dbReference>
<dbReference type="Gene3D" id="1.10.287.1260">
    <property type="match status" value="1"/>
</dbReference>
<reference evidence="11 12" key="1">
    <citation type="journal article" date="2009" name="Stand. Genomic Sci.">
        <title>Complete genome sequence of Sanguibacter keddieii type strain (ST-74).</title>
        <authorList>
            <person name="Ivanova N."/>
            <person name="Sikorski J."/>
            <person name="Sims D."/>
            <person name="Brettin T."/>
            <person name="Detter J.C."/>
            <person name="Han C."/>
            <person name="Lapidus A."/>
            <person name="Copeland A."/>
            <person name="Glavina Del Rio T."/>
            <person name="Nolan M."/>
            <person name="Chen F."/>
            <person name="Lucas S."/>
            <person name="Tice H."/>
            <person name="Cheng J.F."/>
            <person name="Bruce D."/>
            <person name="Goodwin L."/>
            <person name="Pitluck S."/>
            <person name="Pati A."/>
            <person name="Mavromatis K."/>
            <person name="Chen A."/>
            <person name="Palaniappan K."/>
            <person name="D'haeseleer P."/>
            <person name="Chain P."/>
            <person name="Bristow J."/>
            <person name="Eisen J.A."/>
            <person name="Markowitz V."/>
            <person name="Hugenholtz P."/>
            <person name="Goker M."/>
            <person name="Pukall R."/>
            <person name="Klenk H.P."/>
            <person name="Kyrpides N.C."/>
        </authorList>
    </citation>
    <scope>NUCLEOTIDE SEQUENCE [LARGE SCALE GENOMIC DNA]</scope>
    <source>
        <strain evidence="12">ATCC 51767 / DSM 10542 / NCFB 3025 / ST-74</strain>
    </source>
</reference>
<name>D1BJW3_SANKS</name>
<evidence type="ECO:0000256" key="4">
    <source>
        <dbReference type="ARBA" id="ARBA00022692"/>
    </source>
</evidence>
<dbReference type="InterPro" id="IPR045276">
    <property type="entry name" value="YbiO_bact"/>
</dbReference>
<dbReference type="FunFam" id="2.30.30.60:FF:000001">
    <property type="entry name" value="MscS Mechanosensitive ion channel"/>
    <property type="match status" value="1"/>
</dbReference>
<dbReference type="SUPFAM" id="SSF50182">
    <property type="entry name" value="Sm-like ribonucleoproteins"/>
    <property type="match status" value="1"/>
</dbReference>
<feature type="transmembrane region" description="Helical" evidence="7">
    <location>
        <begin position="155"/>
        <end position="178"/>
    </location>
</feature>
<evidence type="ECO:0000259" key="9">
    <source>
        <dbReference type="Pfam" id="PF00924"/>
    </source>
</evidence>
<dbReference type="InterPro" id="IPR011014">
    <property type="entry name" value="MscS_channel_TM-2"/>
</dbReference>
<keyword evidence="6 7" id="KW-0472">Membrane</keyword>
<dbReference type="Pfam" id="PF00924">
    <property type="entry name" value="MS_channel_2nd"/>
    <property type="match status" value="1"/>
</dbReference>
<comment type="subcellular location">
    <subcellularLocation>
        <location evidence="1">Cell membrane</location>
        <topology evidence="1">Multi-pass membrane protein</topology>
    </subcellularLocation>
</comment>
<evidence type="ECO:0000256" key="3">
    <source>
        <dbReference type="ARBA" id="ARBA00022475"/>
    </source>
</evidence>
<dbReference type="PANTHER" id="PTHR30460:SF0">
    <property type="entry name" value="MODERATE CONDUCTANCE MECHANOSENSITIVE CHANNEL YBIO"/>
    <property type="match status" value="1"/>
</dbReference>
<dbReference type="InterPro" id="IPR006685">
    <property type="entry name" value="MscS_channel_2nd"/>
</dbReference>
<dbReference type="Proteomes" id="UP000000322">
    <property type="component" value="Chromosome"/>
</dbReference>
<feature type="domain" description="Mechanosensitive ion channel transmembrane helices 2/3" evidence="10">
    <location>
        <begin position="138"/>
        <end position="175"/>
    </location>
</feature>
<dbReference type="InterPro" id="IPR010920">
    <property type="entry name" value="LSM_dom_sf"/>
</dbReference>
<feature type="chain" id="PRO_5003020552" evidence="8">
    <location>
        <begin position="20"/>
        <end position="337"/>
    </location>
</feature>
<keyword evidence="12" id="KW-1185">Reference proteome</keyword>
<accession>D1BJW3</accession>
<dbReference type="STRING" id="446469.Sked_24600"/>
<dbReference type="GO" id="GO:0005886">
    <property type="term" value="C:plasma membrane"/>
    <property type="evidence" value="ECO:0007669"/>
    <property type="project" value="UniProtKB-SubCell"/>
</dbReference>
<dbReference type="InterPro" id="IPR049142">
    <property type="entry name" value="MS_channel_1st"/>
</dbReference>
<dbReference type="eggNOG" id="COG0668">
    <property type="taxonomic scope" value="Bacteria"/>
</dbReference>